<name>A0AAV4T946_CAEEX</name>
<evidence type="ECO:0000313" key="1">
    <source>
        <dbReference type="EMBL" id="GIY41806.1"/>
    </source>
</evidence>
<dbReference type="Proteomes" id="UP001054945">
    <property type="component" value="Unassembled WGS sequence"/>
</dbReference>
<organism evidence="1 2">
    <name type="scientific">Caerostris extrusa</name>
    <name type="common">Bark spider</name>
    <name type="synonym">Caerostris bankana</name>
    <dbReference type="NCBI Taxonomy" id="172846"/>
    <lineage>
        <taxon>Eukaryota</taxon>
        <taxon>Metazoa</taxon>
        <taxon>Ecdysozoa</taxon>
        <taxon>Arthropoda</taxon>
        <taxon>Chelicerata</taxon>
        <taxon>Arachnida</taxon>
        <taxon>Araneae</taxon>
        <taxon>Araneomorphae</taxon>
        <taxon>Entelegynae</taxon>
        <taxon>Araneoidea</taxon>
        <taxon>Araneidae</taxon>
        <taxon>Caerostris</taxon>
    </lineage>
</organism>
<accession>A0AAV4T946</accession>
<protein>
    <submittedName>
        <fullName evidence="1">Uncharacterized protein</fullName>
    </submittedName>
</protein>
<sequence>MLISNIFQPKNEVTQACLCQMCFRPKNGLPNPVDVSTKECGYLILLMSNMFQPKNGLLNMLISNIFQPKNEVTQACLCQMCFRPKNVLPNPVDVSSKECGYSAC</sequence>
<reference evidence="1 2" key="1">
    <citation type="submission" date="2021-06" db="EMBL/GenBank/DDBJ databases">
        <title>Caerostris extrusa draft genome.</title>
        <authorList>
            <person name="Kono N."/>
            <person name="Arakawa K."/>
        </authorList>
    </citation>
    <scope>NUCLEOTIDE SEQUENCE [LARGE SCALE GENOMIC DNA]</scope>
</reference>
<evidence type="ECO:0000313" key="2">
    <source>
        <dbReference type="Proteomes" id="UP001054945"/>
    </source>
</evidence>
<keyword evidence="2" id="KW-1185">Reference proteome</keyword>
<dbReference type="AlphaFoldDB" id="A0AAV4T946"/>
<proteinExistence type="predicted"/>
<gene>
    <name evidence="1" type="ORF">CEXT_329721</name>
</gene>
<comment type="caution">
    <text evidence="1">The sequence shown here is derived from an EMBL/GenBank/DDBJ whole genome shotgun (WGS) entry which is preliminary data.</text>
</comment>
<dbReference type="EMBL" id="BPLR01010758">
    <property type="protein sequence ID" value="GIY41806.1"/>
    <property type="molecule type" value="Genomic_DNA"/>
</dbReference>